<accession>A0ACC1P6M9</accession>
<sequence length="422" mass="47048">MNERLILSWLVFAIGYVVAFPTLWAAATGYSSPSITAYNLSNKAYVPVTSGDLRLCWGLNDNRLNGSVASIVLGPPFHELYTFNRTHVPRPDDPWEISSAPITDFVSILNCELPALFAISQFGITYQPSQDAKTKHSLQNYLKGNATDKQTQHLENMPTVPRASWNSSDIYIQGSWDGLTFYEGRDRSALRPPPGFSPVIDGYQYTPGSETLQETTFSLNITNTIQTNTLYGFGEIPYNSTLFLKNAMLPLTSPFLEFGLGTDFSCTWWNSSMGECPCYLGTPLSEDWAIEPHWSCLGIQGNIWGFSSLILLVSLILEVIWLIGNSVLGWRMTVHSNLLKHNRRNTGLVRHILDLAETINRDLGPNTCGYTDEELRYALNGCPPVGYDLQDMDGLKHLTLSTGIHGNPPKPEMEITFKDVFG</sequence>
<keyword evidence="2" id="KW-1185">Reference proteome</keyword>
<evidence type="ECO:0000313" key="1">
    <source>
        <dbReference type="EMBL" id="KAJ2987292.1"/>
    </source>
</evidence>
<dbReference type="Proteomes" id="UP001143856">
    <property type="component" value="Unassembled WGS sequence"/>
</dbReference>
<organism evidence="1 2">
    <name type="scientific">Xylaria curta</name>
    <dbReference type="NCBI Taxonomy" id="42375"/>
    <lineage>
        <taxon>Eukaryota</taxon>
        <taxon>Fungi</taxon>
        <taxon>Dikarya</taxon>
        <taxon>Ascomycota</taxon>
        <taxon>Pezizomycotina</taxon>
        <taxon>Sordariomycetes</taxon>
        <taxon>Xylariomycetidae</taxon>
        <taxon>Xylariales</taxon>
        <taxon>Xylariaceae</taxon>
        <taxon>Xylaria</taxon>
    </lineage>
</organism>
<reference evidence="1" key="1">
    <citation type="submission" date="2022-10" db="EMBL/GenBank/DDBJ databases">
        <title>Genome Sequence of Xylaria curta.</title>
        <authorList>
            <person name="Buettner E."/>
        </authorList>
    </citation>
    <scope>NUCLEOTIDE SEQUENCE</scope>
    <source>
        <strain evidence="1">Babe10</strain>
    </source>
</reference>
<comment type="caution">
    <text evidence="1">The sequence shown here is derived from an EMBL/GenBank/DDBJ whole genome shotgun (WGS) entry which is preliminary data.</text>
</comment>
<protein>
    <submittedName>
        <fullName evidence="1">Uncharacterized protein</fullName>
    </submittedName>
</protein>
<name>A0ACC1P6M9_9PEZI</name>
<dbReference type="EMBL" id="JAPDGR010000814">
    <property type="protein sequence ID" value="KAJ2987292.1"/>
    <property type="molecule type" value="Genomic_DNA"/>
</dbReference>
<evidence type="ECO:0000313" key="2">
    <source>
        <dbReference type="Proteomes" id="UP001143856"/>
    </source>
</evidence>
<gene>
    <name evidence="1" type="ORF">NUW58_g4588</name>
</gene>
<proteinExistence type="predicted"/>